<keyword evidence="2" id="KW-0805">Transcription regulation</keyword>
<gene>
    <name evidence="8" type="ORF">EV189_3413</name>
</gene>
<dbReference type="PANTHER" id="PTHR43133">
    <property type="entry name" value="RNA POLYMERASE ECF-TYPE SIGMA FACTO"/>
    <property type="match status" value="1"/>
</dbReference>
<keyword evidence="9" id="KW-1185">Reference proteome</keyword>
<organism evidence="8 9">
    <name type="scientific">Motilibacter rhizosphaerae</name>
    <dbReference type="NCBI Taxonomy" id="598652"/>
    <lineage>
        <taxon>Bacteria</taxon>
        <taxon>Bacillati</taxon>
        <taxon>Actinomycetota</taxon>
        <taxon>Actinomycetes</taxon>
        <taxon>Motilibacterales</taxon>
        <taxon>Motilibacteraceae</taxon>
        <taxon>Motilibacter</taxon>
    </lineage>
</organism>
<comment type="similarity">
    <text evidence="1">Belongs to the sigma-70 factor family. ECF subfamily.</text>
</comment>
<keyword evidence="4" id="KW-0238">DNA-binding</keyword>
<proteinExistence type="inferred from homology"/>
<evidence type="ECO:0000313" key="9">
    <source>
        <dbReference type="Proteomes" id="UP000293638"/>
    </source>
</evidence>
<dbReference type="InterPro" id="IPR007627">
    <property type="entry name" value="RNA_pol_sigma70_r2"/>
</dbReference>
<evidence type="ECO:0000256" key="2">
    <source>
        <dbReference type="ARBA" id="ARBA00023015"/>
    </source>
</evidence>
<evidence type="ECO:0000256" key="3">
    <source>
        <dbReference type="ARBA" id="ARBA00023082"/>
    </source>
</evidence>
<dbReference type="Pfam" id="PF04542">
    <property type="entry name" value="Sigma70_r2"/>
    <property type="match status" value="1"/>
</dbReference>
<keyword evidence="3" id="KW-0731">Sigma factor</keyword>
<reference evidence="8 9" key="1">
    <citation type="submission" date="2019-02" db="EMBL/GenBank/DDBJ databases">
        <title>Genomic Encyclopedia of Type Strains, Phase IV (KMG-IV): sequencing the most valuable type-strain genomes for metagenomic binning, comparative biology and taxonomic classification.</title>
        <authorList>
            <person name="Goeker M."/>
        </authorList>
    </citation>
    <scope>NUCLEOTIDE SEQUENCE [LARGE SCALE GENOMIC DNA]</scope>
    <source>
        <strain evidence="8 9">DSM 45622</strain>
    </source>
</reference>
<dbReference type="SUPFAM" id="SSF88946">
    <property type="entry name" value="Sigma2 domain of RNA polymerase sigma factors"/>
    <property type="match status" value="1"/>
</dbReference>
<dbReference type="GO" id="GO:0016987">
    <property type="term" value="F:sigma factor activity"/>
    <property type="evidence" value="ECO:0007669"/>
    <property type="project" value="UniProtKB-KW"/>
</dbReference>
<evidence type="ECO:0000313" key="8">
    <source>
        <dbReference type="EMBL" id="RZS79934.1"/>
    </source>
</evidence>
<dbReference type="InterPro" id="IPR036388">
    <property type="entry name" value="WH-like_DNA-bd_sf"/>
</dbReference>
<dbReference type="Gene3D" id="1.10.10.10">
    <property type="entry name" value="Winged helix-like DNA-binding domain superfamily/Winged helix DNA-binding domain"/>
    <property type="match status" value="1"/>
</dbReference>
<dbReference type="NCBIfam" id="TIGR02937">
    <property type="entry name" value="sigma70-ECF"/>
    <property type="match status" value="1"/>
</dbReference>
<evidence type="ECO:0000256" key="1">
    <source>
        <dbReference type="ARBA" id="ARBA00010641"/>
    </source>
</evidence>
<dbReference type="EMBL" id="SGXD01000005">
    <property type="protein sequence ID" value="RZS79934.1"/>
    <property type="molecule type" value="Genomic_DNA"/>
</dbReference>
<dbReference type="SUPFAM" id="SSF88659">
    <property type="entry name" value="Sigma3 and sigma4 domains of RNA polymerase sigma factors"/>
    <property type="match status" value="1"/>
</dbReference>
<dbReference type="InterPro" id="IPR039425">
    <property type="entry name" value="RNA_pol_sigma-70-like"/>
</dbReference>
<feature type="domain" description="RNA polymerase sigma-70 region 2" evidence="6">
    <location>
        <begin position="31"/>
        <end position="94"/>
    </location>
</feature>
<evidence type="ECO:0000259" key="6">
    <source>
        <dbReference type="Pfam" id="PF04542"/>
    </source>
</evidence>
<dbReference type="Gene3D" id="1.10.1740.10">
    <property type="match status" value="1"/>
</dbReference>
<feature type="domain" description="RNA polymerase sigma factor 70 region 4 type 2" evidence="7">
    <location>
        <begin position="130"/>
        <end position="181"/>
    </location>
</feature>
<dbReference type="GO" id="GO:0003677">
    <property type="term" value="F:DNA binding"/>
    <property type="evidence" value="ECO:0007669"/>
    <property type="project" value="UniProtKB-KW"/>
</dbReference>
<dbReference type="Pfam" id="PF08281">
    <property type="entry name" value="Sigma70_r4_2"/>
    <property type="match status" value="1"/>
</dbReference>
<comment type="caution">
    <text evidence="8">The sequence shown here is derived from an EMBL/GenBank/DDBJ whole genome shotgun (WGS) entry which is preliminary data.</text>
</comment>
<accession>A0A4V2F2S7</accession>
<name>A0A4V2F2S7_9ACTN</name>
<dbReference type="AlphaFoldDB" id="A0A4V2F2S7"/>
<dbReference type="Proteomes" id="UP000293638">
    <property type="component" value="Unassembled WGS sequence"/>
</dbReference>
<dbReference type="InterPro" id="IPR014284">
    <property type="entry name" value="RNA_pol_sigma-70_dom"/>
</dbReference>
<evidence type="ECO:0000259" key="7">
    <source>
        <dbReference type="Pfam" id="PF08281"/>
    </source>
</evidence>
<dbReference type="InterPro" id="IPR013325">
    <property type="entry name" value="RNA_pol_sigma_r2"/>
</dbReference>
<evidence type="ECO:0000256" key="5">
    <source>
        <dbReference type="ARBA" id="ARBA00023163"/>
    </source>
</evidence>
<dbReference type="GO" id="GO:0006352">
    <property type="term" value="P:DNA-templated transcription initiation"/>
    <property type="evidence" value="ECO:0007669"/>
    <property type="project" value="InterPro"/>
</dbReference>
<dbReference type="InterPro" id="IPR013324">
    <property type="entry name" value="RNA_pol_sigma_r3/r4-like"/>
</dbReference>
<dbReference type="PANTHER" id="PTHR43133:SF50">
    <property type="entry name" value="ECF RNA POLYMERASE SIGMA FACTOR SIGM"/>
    <property type="match status" value="1"/>
</dbReference>
<keyword evidence="5" id="KW-0804">Transcription</keyword>
<dbReference type="InterPro" id="IPR013249">
    <property type="entry name" value="RNA_pol_sigma70_r4_t2"/>
</dbReference>
<sequence length="193" mass="20400">MLVVVPRGGTAVRGAGGTMAAMRDDGQIEELYRAHAPAARRLAHLLVGDREVADDLVQDCFVRLLARGGSGVDDLDAYLRRAVVNASRSWLRRLAVRRARAHEAALAYGPGGVGDAVQADRADAVLEDAALRAALLQLPPRQRTAVVLRYCLDLPEAECAAVMECAVGTVKASAARGRARLAELLAEPGRAGS</sequence>
<evidence type="ECO:0000256" key="4">
    <source>
        <dbReference type="ARBA" id="ARBA00023125"/>
    </source>
</evidence>
<protein>
    <submittedName>
        <fullName evidence="8">RNA polymerase sigma factor (Sigma-70 family)</fullName>
    </submittedName>
</protein>